<keyword evidence="6 9" id="KW-1133">Transmembrane helix</keyword>
<feature type="transmembrane region" description="Helical" evidence="9">
    <location>
        <begin position="135"/>
        <end position="154"/>
    </location>
</feature>
<dbReference type="GO" id="GO:0005829">
    <property type="term" value="C:cytosol"/>
    <property type="evidence" value="ECO:0007669"/>
    <property type="project" value="GOC"/>
</dbReference>
<dbReference type="PANTHER" id="PTHR12952">
    <property type="entry name" value="SYS1"/>
    <property type="match status" value="1"/>
</dbReference>
<evidence type="ECO:0000256" key="4">
    <source>
        <dbReference type="ARBA" id="ARBA00022692"/>
    </source>
</evidence>
<comment type="caution">
    <text evidence="10">The sequence shown here is derived from an EMBL/GenBank/DDBJ whole genome shotgun (WGS) entry which is preliminary data.</text>
</comment>
<feature type="transmembrane region" description="Helical" evidence="9">
    <location>
        <begin position="82"/>
        <end position="102"/>
    </location>
</feature>
<dbReference type="PANTHER" id="PTHR12952:SF0">
    <property type="entry name" value="PROTEIN SYS1 HOMOLOG"/>
    <property type="match status" value="1"/>
</dbReference>
<keyword evidence="3" id="KW-0813">Transport</keyword>
<protein>
    <recommendedName>
        <fullName evidence="12">Protein SYS1</fullName>
    </recommendedName>
</protein>
<keyword evidence="4 9" id="KW-0812">Transmembrane</keyword>
<comment type="subcellular location">
    <subcellularLocation>
        <location evidence="1">Golgi apparatus membrane</location>
        <topology evidence="1">Multi-pass membrane protein</topology>
    </subcellularLocation>
</comment>
<accession>A0A9P6WIE4</accession>
<gene>
    <name evidence="10" type="ORF">C6P40_002008</name>
</gene>
<evidence type="ECO:0000256" key="1">
    <source>
        <dbReference type="ARBA" id="ARBA00004653"/>
    </source>
</evidence>
<sequence>MWILSYLPSRYTSLTGSNDGTTSSTSSYNVTFKLTGQIILLQIFYYFTAIVSFYITSMLLGWNFELSWIWSWRIITLENSLGLTLMFLWLLNALFSVILITFIIGRSKLVWDFALTIHFINLVIVWFTSGFPKNIYWWLLQCVSLILMMILGIYTTRWIELRDTFFDQPHDIELGNINK</sequence>
<dbReference type="GO" id="GO:0043001">
    <property type="term" value="P:Golgi to plasma membrane protein transport"/>
    <property type="evidence" value="ECO:0007669"/>
    <property type="project" value="TreeGrafter"/>
</dbReference>
<name>A0A9P6WIE4_9ASCO</name>
<evidence type="ECO:0000256" key="9">
    <source>
        <dbReference type="SAM" id="Phobius"/>
    </source>
</evidence>
<evidence type="ECO:0000256" key="8">
    <source>
        <dbReference type="ARBA" id="ARBA00023136"/>
    </source>
</evidence>
<dbReference type="AlphaFoldDB" id="A0A9P6WIE4"/>
<keyword evidence="7" id="KW-0333">Golgi apparatus</keyword>
<evidence type="ECO:0000256" key="7">
    <source>
        <dbReference type="ARBA" id="ARBA00023034"/>
    </source>
</evidence>
<dbReference type="OrthoDB" id="542931at2759"/>
<evidence type="ECO:0000313" key="10">
    <source>
        <dbReference type="EMBL" id="KAG0687685.1"/>
    </source>
</evidence>
<evidence type="ECO:0000256" key="2">
    <source>
        <dbReference type="ARBA" id="ARBA00008160"/>
    </source>
</evidence>
<keyword evidence="5" id="KW-0653">Protein transport</keyword>
<dbReference type="GO" id="GO:0034067">
    <property type="term" value="P:protein localization to Golgi apparatus"/>
    <property type="evidence" value="ECO:0007669"/>
    <property type="project" value="TreeGrafter"/>
</dbReference>
<proteinExistence type="inferred from homology"/>
<dbReference type="GO" id="GO:0006895">
    <property type="term" value="P:Golgi to endosome transport"/>
    <property type="evidence" value="ECO:0007669"/>
    <property type="project" value="TreeGrafter"/>
</dbReference>
<feature type="transmembrane region" description="Helical" evidence="9">
    <location>
        <begin position="43"/>
        <end position="62"/>
    </location>
</feature>
<dbReference type="EMBL" id="PUHW01000229">
    <property type="protein sequence ID" value="KAG0687685.1"/>
    <property type="molecule type" value="Genomic_DNA"/>
</dbReference>
<organism evidence="10 11">
    <name type="scientific">Pichia californica</name>
    <dbReference type="NCBI Taxonomy" id="460514"/>
    <lineage>
        <taxon>Eukaryota</taxon>
        <taxon>Fungi</taxon>
        <taxon>Dikarya</taxon>
        <taxon>Ascomycota</taxon>
        <taxon>Saccharomycotina</taxon>
        <taxon>Pichiomycetes</taxon>
        <taxon>Pichiales</taxon>
        <taxon>Pichiaceae</taxon>
        <taxon>Pichia</taxon>
    </lineage>
</organism>
<dbReference type="InterPro" id="IPR019185">
    <property type="entry name" value="Integral_membrane_SYS1-rel"/>
</dbReference>
<keyword evidence="11" id="KW-1185">Reference proteome</keyword>
<dbReference type="GO" id="GO:0000139">
    <property type="term" value="C:Golgi membrane"/>
    <property type="evidence" value="ECO:0007669"/>
    <property type="project" value="UniProtKB-SubCell"/>
</dbReference>
<dbReference type="Pfam" id="PF09801">
    <property type="entry name" value="SYS1"/>
    <property type="match status" value="1"/>
</dbReference>
<evidence type="ECO:0000313" key="11">
    <source>
        <dbReference type="Proteomes" id="UP000697127"/>
    </source>
</evidence>
<feature type="transmembrane region" description="Helical" evidence="9">
    <location>
        <begin position="109"/>
        <end position="129"/>
    </location>
</feature>
<reference evidence="10" key="1">
    <citation type="submission" date="2020-11" db="EMBL/GenBank/DDBJ databases">
        <title>Kefir isolates.</title>
        <authorList>
            <person name="Marcisauskas S."/>
            <person name="Kim Y."/>
            <person name="Blasche S."/>
        </authorList>
    </citation>
    <scope>NUCLEOTIDE SEQUENCE</scope>
    <source>
        <strain evidence="10">Olga-1</strain>
    </source>
</reference>
<dbReference type="GO" id="GO:0005802">
    <property type="term" value="C:trans-Golgi network"/>
    <property type="evidence" value="ECO:0007669"/>
    <property type="project" value="TreeGrafter"/>
</dbReference>
<comment type="similarity">
    <text evidence="2">Belongs to the SYS1 family.</text>
</comment>
<evidence type="ECO:0008006" key="12">
    <source>
        <dbReference type="Google" id="ProtNLM"/>
    </source>
</evidence>
<evidence type="ECO:0000256" key="5">
    <source>
        <dbReference type="ARBA" id="ARBA00022927"/>
    </source>
</evidence>
<evidence type="ECO:0000256" key="6">
    <source>
        <dbReference type="ARBA" id="ARBA00022989"/>
    </source>
</evidence>
<dbReference type="Proteomes" id="UP000697127">
    <property type="component" value="Unassembled WGS sequence"/>
</dbReference>
<evidence type="ECO:0000256" key="3">
    <source>
        <dbReference type="ARBA" id="ARBA00022448"/>
    </source>
</evidence>
<keyword evidence="8 9" id="KW-0472">Membrane</keyword>